<evidence type="ECO:0000256" key="1">
    <source>
        <dbReference type="ARBA" id="ARBA00000085"/>
    </source>
</evidence>
<dbReference type="Gene3D" id="3.30.565.10">
    <property type="entry name" value="Histidine kinase-like ATPase, C-terminal domain"/>
    <property type="match status" value="1"/>
</dbReference>
<evidence type="ECO:0000313" key="12">
    <source>
        <dbReference type="Proteomes" id="UP000198253"/>
    </source>
</evidence>
<comment type="catalytic activity">
    <reaction evidence="1">
        <text>ATP + protein L-histidine = ADP + protein N-phospho-L-histidine.</text>
        <dbReference type="EC" id="2.7.13.3"/>
    </reaction>
</comment>
<keyword evidence="9" id="KW-0472">Membrane</keyword>
<dbReference type="GO" id="GO:0016020">
    <property type="term" value="C:membrane"/>
    <property type="evidence" value="ECO:0007669"/>
    <property type="project" value="InterPro"/>
</dbReference>
<feature type="transmembrane region" description="Helical" evidence="9">
    <location>
        <begin position="69"/>
        <end position="99"/>
    </location>
</feature>
<feature type="domain" description="Histidine kinase/HSP90-like ATPase" evidence="10">
    <location>
        <begin position="293"/>
        <end position="383"/>
    </location>
</feature>
<dbReference type="Pfam" id="PF07730">
    <property type="entry name" value="HisKA_3"/>
    <property type="match status" value="1"/>
</dbReference>
<dbReference type="SUPFAM" id="SSF55874">
    <property type="entry name" value="ATPase domain of HSP90 chaperone/DNA topoisomerase II/histidine kinase"/>
    <property type="match status" value="1"/>
</dbReference>
<accession>A0A1C4WD99</accession>
<keyword evidence="3" id="KW-0597">Phosphoprotein</keyword>
<dbReference type="OrthoDB" id="227596at2"/>
<evidence type="ECO:0000256" key="7">
    <source>
        <dbReference type="ARBA" id="ARBA00022840"/>
    </source>
</evidence>
<sequence length="383" mass="40313">MAPPARTLAPVPPRLWRWAWIALDALAAAAVVAAVVLMRPASGWWVWCLAGLLGLPLAVRRWWPVPVLVVVLVTTATALVVGIGVEIVVYVVAVALYPVALSSARAAAWGLAAALGGVLVPGLVDAFTTGLPLVPARENVESFSTTPVTVTGYGTAVVAASWALAWAVRTRQRHASQLTDLRVARAIAEERLRIARDVHDVVGHSLSLITMQAAVANHLGSGREAALRTIEQASRSALDDVRTVLGGLREQDAPGDTAGSPGPVDLDRLVEETRAAGVAVTVDRADLSRVPAGVRTSAYRIVQEALTNVRRHARATRCRVTVAATDDGLSLAVVDDGTPRRSDRPGHGLLGMRERATLHGGTLTVGPEPDGGFAVRATLPFRT</sequence>
<evidence type="ECO:0000256" key="6">
    <source>
        <dbReference type="ARBA" id="ARBA00022777"/>
    </source>
</evidence>
<keyword evidence="5" id="KW-0547">Nucleotide-binding</keyword>
<dbReference type="EMBL" id="LT607413">
    <property type="protein sequence ID" value="SCE94099.1"/>
    <property type="molecule type" value="Genomic_DNA"/>
</dbReference>
<feature type="transmembrane region" description="Helical" evidence="9">
    <location>
        <begin position="106"/>
        <end position="128"/>
    </location>
</feature>
<feature type="transmembrane region" description="Helical" evidence="9">
    <location>
        <begin position="148"/>
        <end position="168"/>
    </location>
</feature>
<dbReference type="InterPro" id="IPR003594">
    <property type="entry name" value="HATPase_dom"/>
</dbReference>
<dbReference type="CDD" id="cd16917">
    <property type="entry name" value="HATPase_UhpB-NarQ-NarX-like"/>
    <property type="match status" value="1"/>
</dbReference>
<protein>
    <recommendedName>
        <fullName evidence="2">histidine kinase</fullName>
        <ecNumber evidence="2">2.7.13.3</ecNumber>
    </recommendedName>
</protein>
<evidence type="ECO:0000256" key="8">
    <source>
        <dbReference type="ARBA" id="ARBA00023012"/>
    </source>
</evidence>
<dbReference type="GO" id="GO:0046983">
    <property type="term" value="F:protein dimerization activity"/>
    <property type="evidence" value="ECO:0007669"/>
    <property type="project" value="InterPro"/>
</dbReference>
<dbReference type="SMART" id="SM00387">
    <property type="entry name" value="HATPase_c"/>
    <property type="match status" value="1"/>
</dbReference>
<keyword evidence="6 11" id="KW-0418">Kinase</keyword>
<dbReference type="Pfam" id="PF02518">
    <property type="entry name" value="HATPase_c"/>
    <property type="match status" value="1"/>
</dbReference>
<evidence type="ECO:0000256" key="5">
    <source>
        <dbReference type="ARBA" id="ARBA00022741"/>
    </source>
</evidence>
<dbReference type="GO" id="GO:0005524">
    <property type="term" value="F:ATP binding"/>
    <property type="evidence" value="ECO:0007669"/>
    <property type="project" value="UniProtKB-KW"/>
</dbReference>
<keyword evidence="4" id="KW-0808">Transferase</keyword>
<dbReference type="AlphaFoldDB" id="A0A1C4WD99"/>
<dbReference type="Proteomes" id="UP000198253">
    <property type="component" value="Chromosome I"/>
</dbReference>
<evidence type="ECO:0000256" key="9">
    <source>
        <dbReference type="SAM" id="Phobius"/>
    </source>
</evidence>
<dbReference type="InterPro" id="IPR011712">
    <property type="entry name" value="Sig_transdc_His_kin_sub3_dim/P"/>
</dbReference>
<keyword evidence="9" id="KW-1133">Transmembrane helix</keyword>
<gene>
    <name evidence="11" type="ORF">GA0070618_2076</name>
</gene>
<dbReference type="RefSeq" id="WP_088981448.1">
    <property type="nucleotide sequence ID" value="NZ_LT607413.1"/>
</dbReference>
<dbReference type="InterPro" id="IPR050482">
    <property type="entry name" value="Sensor_HK_TwoCompSys"/>
</dbReference>
<name>A0A1C4WD99_MICEC</name>
<feature type="transmembrane region" description="Helical" evidence="9">
    <location>
        <begin position="18"/>
        <end position="37"/>
    </location>
</feature>
<evidence type="ECO:0000256" key="3">
    <source>
        <dbReference type="ARBA" id="ARBA00022553"/>
    </source>
</evidence>
<keyword evidence="9" id="KW-0812">Transmembrane</keyword>
<keyword evidence="7" id="KW-0067">ATP-binding</keyword>
<proteinExistence type="predicted"/>
<dbReference type="InterPro" id="IPR036890">
    <property type="entry name" value="HATPase_C_sf"/>
</dbReference>
<reference evidence="12" key="1">
    <citation type="submission" date="2016-06" db="EMBL/GenBank/DDBJ databases">
        <authorList>
            <person name="Varghese N."/>
            <person name="Submissions Spin"/>
        </authorList>
    </citation>
    <scope>NUCLEOTIDE SEQUENCE [LARGE SCALE GENOMIC DNA]</scope>
    <source>
        <strain evidence="12">DSM 43816</strain>
    </source>
</reference>
<keyword evidence="12" id="KW-1185">Reference proteome</keyword>
<feature type="transmembrane region" description="Helical" evidence="9">
    <location>
        <begin position="44"/>
        <end position="63"/>
    </location>
</feature>
<evidence type="ECO:0000313" key="11">
    <source>
        <dbReference type="EMBL" id="SCE94099.1"/>
    </source>
</evidence>
<evidence type="ECO:0000259" key="10">
    <source>
        <dbReference type="SMART" id="SM00387"/>
    </source>
</evidence>
<dbReference type="Gene3D" id="1.20.5.1930">
    <property type="match status" value="1"/>
</dbReference>
<organism evidence="11 12">
    <name type="scientific">Micromonospora echinospora</name>
    <name type="common">Micromonospora purpurea</name>
    <dbReference type="NCBI Taxonomy" id="1877"/>
    <lineage>
        <taxon>Bacteria</taxon>
        <taxon>Bacillati</taxon>
        <taxon>Actinomycetota</taxon>
        <taxon>Actinomycetes</taxon>
        <taxon>Micromonosporales</taxon>
        <taxon>Micromonosporaceae</taxon>
        <taxon>Micromonospora</taxon>
    </lineage>
</organism>
<dbReference type="PANTHER" id="PTHR24421">
    <property type="entry name" value="NITRATE/NITRITE SENSOR PROTEIN NARX-RELATED"/>
    <property type="match status" value="1"/>
</dbReference>
<keyword evidence="8" id="KW-0902">Two-component regulatory system</keyword>
<dbReference type="EC" id="2.7.13.3" evidence="2"/>
<dbReference type="InParanoid" id="A0A1C4WD99"/>
<evidence type="ECO:0000256" key="4">
    <source>
        <dbReference type="ARBA" id="ARBA00022679"/>
    </source>
</evidence>
<dbReference type="GO" id="GO:0000155">
    <property type="term" value="F:phosphorelay sensor kinase activity"/>
    <property type="evidence" value="ECO:0007669"/>
    <property type="project" value="InterPro"/>
</dbReference>
<evidence type="ECO:0000256" key="2">
    <source>
        <dbReference type="ARBA" id="ARBA00012438"/>
    </source>
</evidence>
<dbReference type="PANTHER" id="PTHR24421:SF10">
    <property type="entry name" value="NITRATE_NITRITE SENSOR PROTEIN NARQ"/>
    <property type="match status" value="1"/>
</dbReference>